<name>A0A2N5N5L2_9BACL</name>
<gene>
    <name evidence="3" type="ORF">B8V81_4046</name>
</gene>
<reference evidence="3 4" key="1">
    <citation type="submission" date="2017-05" db="EMBL/GenBank/DDBJ databases">
        <title>Functional genome analysis of Paenibacillus pasadenensis strain R16: insights on endophytic life style and antifungal activity.</title>
        <authorList>
            <person name="Passera A."/>
            <person name="Marcolungo L."/>
            <person name="Casati P."/>
            <person name="Brasca M."/>
            <person name="Quaglino F."/>
            <person name="Delledonne M."/>
        </authorList>
    </citation>
    <scope>NUCLEOTIDE SEQUENCE [LARGE SCALE GENOMIC DNA]</scope>
    <source>
        <strain evidence="3 4">R16</strain>
    </source>
</reference>
<feature type="compositionally biased region" description="Basic and acidic residues" evidence="1">
    <location>
        <begin position="1"/>
        <end position="25"/>
    </location>
</feature>
<dbReference type="AlphaFoldDB" id="A0A2N5N5L2"/>
<keyword evidence="2" id="KW-0812">Transmembrane</keyword>
<proteinExistence type="predicted"/>
<keyword evidence="2" id="KW-1133">Transmembrane helix</keyword>
<feature type="transmembrane region" description="Helical" evidence="2">
    <location>
        <begin position="51"/>
        <end position="71"/>
    </location>
</feature>
<organism evidence="3 4">
    <name type="scientific">Paenibacillus pasadenensis</name>
    <dbReference type="NCBI Taxonomy" id="217090"/>
    <lineage>
        <taxon>Bacteria</taxon>
        <taxon>Bacillati</taxon>
        <taxon>Bacillota</taxon>
        <taxon>Bacilli</taxon>
        <taxon>Bacillales</taxon>
        <taxon>Paenibacillaceae</taxon>
        <taxon>Paenibacillus</taxon>
    </lineage>
</organism>
<feature type="region of interest" description="Disordered" evidence="1">
    <location>
        <begin position="1"/>
        <end position="43"/>
    </location>
</feature>
<sequence length="94" mass="10174">MSRIEKFGRRRPLDRAASAREESRAESGAPGAGLPPRQSRHPSLRPKLSRLLLRALLFLFIVLSGCLFIWGRSLFVDHSEPAGAAIGKGIGAAP</sequence>
<evidence type="ECO:0000256" key="1">
    <source>
        <dbReference type="SAM" id="MobiDB-lite"/>
    </source>
</evidence>
<keyword evidence="4" id="KW-1185">Reference proteome</keyword>
<evidence type="ECO:0000313" key="3">
    <source>
        <dbReference type="EMBL" id="PLT45615.1"/>
    </source>
</evidence>
<dbReference type="Proteomes" id="UP000234789">
    <property type="component" value="Unassembled WGS sequence"/>
</dbReference>
<keyword evidence="2" id="KW-0472">Membrane</keyword>
<dbReference type="EMBL" id="NFEZ01000004">
    <property type="protein sequence ID" value="PLT45615.1"/>
    <property type="molecule type" value="Genomic_DNA"/>
</dbReference>
<evidence type="ECO:0000313" key="4">
    <source>
        <dbReference type="Proteomes" id="UP000234789"/>
    </source>
</evidence>
<accession>A0A2N5N5L2</accession>
<comment type="caution">
    <text evidence="3">The sequence shown here is derived from an EMBL/GenBank/DDBJ whole genome shotgun (WGS) entry which is preliminary data.</text>
</comment>
<evidence type="ECO:0000256" key="2">
    <source>
        <dbReference type="SAM" id="Phobius"/>
    </source>
</evidence>
<protein>
    <submittedName>
        <fullName evidence="3">Uncharacterized protein</fullName>
    </submittedName>
</protein>